<dbReference type="AlphaFoldDB" id="X1Q6G9"/>
<feature type="non-terminal residue" evidence="2">
    <location>
        <position position="1"/>
    </location>
</feature>
<protein>
    <submittedName>
        <fullName evidence="2">Uncharacterized protein</fullName>
    </submittedName>
</protein>
<organism evidence="2">
    <name type="scientific">marine sediment metagenome</name>
    <dbReference type="NCBI Taxonomy" id="412755"/>
    <lineage>
        <taxon>unclassified sequences</taxon>
        <taxon>metagenomes</taxon>
        <taxon>ecological metagenomes</taxon>
    </lineage>
</organism>
<evidence type="ECO:0000256" key="1">
    <source>
        <dbReference type="SAM" id="Phobius"/>
    </source>
</evidence>
<comment type="caution">
    <text evidence="2">The sequence shown here is derived from an EMBL/GenBank/DDBJ whole genome shotgun (WGS) entry which is preliminary data.</text>
</comment>
<evidence type="ECO:0000313" key="2">
    <source>
        <dbReference type="EMBL" id="GAI46660.1"/>
    </source>
</evidence>
<gene>
    <name evidence="2" type="ORF">S06H3_63466</name>
</gene>
<proteinExistence type="predicted"/>
<feature type="transmembrane region" description="Helical" evidence="1">
    <location>
        <begin position="7"/>
        <end position="28"/>
    </location>
</feature>
<feature type="transmembrane region" description="Helical" evidence="1">
    <location>
        <begin position="34"/>
        <end position="53"/>
    </location>
</feature>
<keyword evidence="1" id="KW-1133">Transmembrane helix</keyword>
<reference evidence="2" key="1">
    <citation type="journal article" date="2014" name="Front. Microbiol.">
        <title>High frequency of phylogenetically diverse reductive dehalogenase-homologous genes in deep subseafloor sedimentary metagenomes.</title>
        <authorList>
            <person name="Kawai M."/>
            <person name="Futagami T."/>
            <person name="Toyoda A."/>
            <person name="Takaki Y."/>
            <person name="Nishi S."/>
            <person name="Hori S."/>
            <person name="Arai W."/>
            <person name="Tsubouchi T."/>
            <person name="Morono Y."/>
            <person name="Uchiyama I."/>
            <person name="Ito T."/>
            <person name="Fujiyama A."/>
            <person name="Inagaki F."/>
            <person name="Takami H."/>
        </authorList>
    </citation>
    <scope>NUCLEOTIDE SEQUENCE</scope>
    <source>
        <strain evidence="2">Expedition CK06-06</strain>
    </source>
</reference>
<dbReference type="EMBL" id="BARV01042104">
    <property type="protein sequence ID" value="GAI46660.1"/>
    <property type="molecule type" value="Genomic_DNA"/>
</dbReference>
<name>X1Q6G9_9ZZZZ</name>
<sequence length="76" mass="8834">PYISTGVYYSIIYIIAALWLFGIDGWVLKKKNRSLWNLLWLIVPFGWIVFLCLENRTGIISSKFSSDNFQEEVGDD</sequence>
<accession>X1Q6G9</accession>
<keyword evidence="1" id="KW-0812">Transmembrane</keyword>
<keyword evidence="1" id="KW-0472">Membrane</keyword>